<dbReference type="GO" id="GO:0003677">
    <property type="term" value="F:DNA binding"/>
    <property type="evidence" value="ECO:0007669"/>
    <property type="project" value="UniProtKB-KW"/>
</dbReference>
<proteinExistence type="inferred from homology"/>
<accession>A0A9D1JWP2</accession>
<feature type="zinc finger region" evidence="8">
    <location>
        <begin position="3"/>
        <end position="34"/>
    </location>
</feature>
<keyword evidence="7 8" id="KW-0804">Transcription</keyword>
<evidence type="ECO:0000256" key="5">
    <source>
        <dbReference type="ARBA" id="ARBA00023015"/>
    </source>
</evidence>
<evidence type="ECO:0000256" key="7">
    <source>
        <dbReference type="ARBA" id="ARBA00023163"/>
    </source>
</evidence>
<gene>
    <name evidence="8 10" type="primary">nrdR</name>
    <name evidence="10" type="ORF">IAD02_04195</name>
</gene>
<dbReference type="PANTHER" id="PTHR30455">
    <property type="entry name" value="TRANSCRIPTIONAL REPRESSOR NRDR"/>
    <property type="match status" value="1"/>
</dbReference>
<dbReference type="Pfam" id="PF22811">
    <property type="entry name" value="Zn_ribbon_NrdR"/>
    <property type="match status" value="1"/>
</dbReference>
<comment type="similarity">
    <text evidence="8">Belongs to the NrdR family.</text>
</comment>
<keyword evidence="3 8" id="KW-0863">Zinc-finger</keyword>
<protein>
    <recommendedName>
        <fullName evidence="8">Transcriptional repressor NrdR</fullName>
    </recommendedName>
</protein>
<name>A0A9D1JWP2_9PROT</name>
<comment type="cofactor">
    <cofactor evidence="8">
        <name>Zn(2+)</name>
        <dbReference type="ChEBI" id="CHEBI:29105"/>
    </cofactor>
    <text evidence="8">Binds 1 zinc ion.</text>
</comment>
<keyword evidence="6 8" id="KW-0238">DNA-binding</keyword>
<keyword evidence="8" id="KW-0479">Metal-binding</keyword>
<dbReference type="InterPro" id="IPR005144">
    <property type="entry name" value="ATP-cone_dom"/>
</dbReference>
<dbReference type="PANTHER" id="PTHR30455:SF2">
    <property type="entry name" value="TRANSCRIPTIONAL REPRESSOR NRDR"/>
    <property type="match status" value="1"/>
</dbReference>
<evidence type="ECO:0000256" key="4">
    <source>
        <dbReference type="ARBA" id="ARBA00022840"/>
    </source>
</evidence>
<reference evidence="10" key="2">
    <citation type="journal article" date="2021" name="PeerJ">
        <title>Extensive microbial diversity within the chicken gut microbiome revealed by metagenomics and culture.</title>
        <authorList>
            <person name="Gilroy R."/>
            <person name="Ravi A."/>
            <person name="Getino M."/>
            <person name="Pursley I."/>
            <person name="Horton D.L."/>
            <person name="Alikhan N.F."/>
            <person name="Baker D."/>
            <person name="Gharbi K."/>
            <person name="Hall N."/>
            <person name="Watson M."/>
            <person name="Adriaenssens E.M."/>
            <person name="Foster-Nyarko E."/>
            <person name="Jarju S."/>
            <person name="Secka A."/>
            <person name="Antonio M."/>
            <person name="Oren A."/>
            <person name="Chaudhuri R.R."/>
            <person name="La Ragione R."/>
            <person name="Hildebrand F."/>
            <person name="Pallen M.J."/>
        </authorList>
    </citation>
    <scope>NUCLEOTIDE SEQUENCE</scope>
    <source>
        <strain evidence="10">ChiGjej3B3-5194</strain>
    </source>
</reference>
<dbReference type="HAMAP" id="MF_00440">
    <property type="entry name" value="NrdR"/>
    <property type="match status" value="1"/>
</dbReference>
<keyword evidence="2 8" id="KW-0547">Nucleotide-binding</keyword>
<keyword evidence="8" id="KW-0862">Zinc</keyword>
<evidence type="ECO:0000313" key="11">
    <source>
        <dbReference type="Proteomes" id="UP000886742"/>
    </source>
</evidence>
<evidence type="ECO:0000259" key="9">
    <source>
        <dbReference type="PROSITE" id="PS51161"/>
    </source>
</evidence>
<dbReference type="GO" id="GO:0005524">
    <property type="term" value="F:ATP binding"/>
    <property type="evidence" value="ECO:0007669"/>
    <property type="project" value="UniProtKB-UniRule"/>
</dbReference>
<dbReference type="InterPro" id="IPR055173">
    <property type="entry name" value="NrdR-like_N"/>
</dbReference>
<sequence>MRCPYCNSTDSRVTDSRPDTEDAIIRRRRVCNQCGAKFTTVERVQMRDLMVRKNSGKLEAFDREKLRRSIKLACRNRDVGDEQIEKLVTSIHRRLETETADDTVTSTMVGQMVSDSLLNLDPIAFVRFVSVYRKFSRISDFKKILAQIPEADDTADAATVCPLPKTSLF</sequence>
<organism evidence="10 11">
    <name type="scientific">Candidatus Enterousia intestinigallinarum</name>
    <dbReference type="NCBI Taxonomy" id="2840790"/>
    <lineage>
        <taxon>Bacteria</taxon>
        <taxon>Pseudomonadati</taxon>
        <taxon>Pseudomonadota</taxon>
        <taxon>Alphaproteobacteria</taxon>
        <taxon>Candidatus Enterousia</taxon>
    </lineage>
</organism>
<evidence type="ECO:0000256" key="1">
    <source>
        <dbReference type="ARBA" id="ARBA00022491"/>
    </source>
</evidence>
<evidence type="ECO:0000256" key="8">
    <source>
        <dbReference type="HAMAP-Rule" id="MF_00440"/>
    </source>
</evidence>
<keyword evidence="1 8" id="KW-0678">Repressor</keyword>
<evidence type="ECO:0000256" key="2">
    <source>
        <dbReference type="ARBA" id="ARBA00022741"/>
    </source>
</evidence>
<comment type="function">
    <text evidence="8">Negatively regulates transcription of bacterial ribonucleotide reductase nrd genes and operons by binding to NrdR-boxes.</text>
</comment>
<dbReference type="NCBIfam" id="TIGR00244">
    <property type="entry name" value="transcriptional regulator NrdR"/>
    <property type="match status" value="1"/>
</dbReference>
<dbReference type="Proteomes" id="UP000886742">
    <property type="component" value="Unassembled WGS sequence"/>
</dbReference>
<dbReference type="AlphaFoldDB" id="A0A9D1JWP2"/>
<feature type="domain" description="ATP-cone" evidence="9">
    <location>
        <begin position="49"/>
        <end position="140"/>
    </location>
</feature>
<keyword evidence="4 8" id="KW-0067">ATP-binding</keyword>
<comment type="caution">
    <text evidence="10">The sequence shown here is derived from an EMBL/GenBank/DDBJ whole genome shotgun (WGS) entry which is preliminary data.</text>
</comment>
<dbReference type="PROSITE" id="PS51161">
    <property type="entry name" value="ATP_CONE"/>
    <property type="match status" value="1"/>
</dbReference>
<dbReference type="EMBL" id="DVJI01000012">
    <property type="protein sequence ID" value="HIS71153.1"/>
    <property type="molecule type" value="Genomic_DNA"/>
</dbReference>
<dbReference type="Pfam" id="PF03477">
    <property type="entry name" value="ATP-cone"/>
    <property type="match status" value="1"/>
</dbReference>
<evidence type="ECO:0000256" key="3">
    <source>
        <dbReference type="ARBA" id="ARBA00022771"/>
    </source>
</evidence>
<dbReference type="InterPro" id="IPR003796">
    <property type="entry name" value="RNR_NrdR-like"/>
</dbReference>
<evidence type="ECO:0000313" key="10">
    <source>
        <dbReference type="EMBL" id="HIS71153.1"/>
    </source>
</evidence>
<dbReference type="GO" id="GO:0008270">
    <property type="term" value="F:zinc ion binding"/>
    <property type="evidence" value="ECO:0007669"/>
    <property type="project" value="UniProtKB-UniRule"/>
</dbReference>
<evidence type="ECO:0000256" key="6">
    <source>
        <dbReference type="ARBA" id="ARBA00023125"/>
    </source>
</evidence>
<dbReference type="GO" id="GO:0045892">
    <property type="term" value="P:negative regulation of DNA-templated transcription"/>
    <property type="evidence" value="ECO:0007669"/>
    <property type="project" value="UniProtKB-UniRule"/>
</dbReference>
<keyword evidence="5 8" id="KW-0805">Transcription regulation</keyword>
<reference evidence="10" key="1">
    <citation type="submission" date="2020-10" db="EMBL/GenBank/DDBJ databases">
        <authorList>
            <person name="Gilroy R."/>
        </authorList>
    </citation>
    <scope>NUCLEOTIDE SEQUENCE</scope>
    <source>
        <strain evidence="10">ChiGjej3B3-5194</strain>
    </source>
</reference>